<evidence type="ECO:0000313" key="3">
    <source>
        <dbReference type="Proteomes" id="UP000325081"/>
    </source>
</evidence>
<protein>
    <submittedName>
        <fullName evidence="2">GTP pyrophosphokinase</fullName>
    </submittedName>
</protein>
<keyword evidence="2" id="KW-0808">Transferase</keyword>
<accession>A0A5A7QFN9</accession>
<keyword evidence="2" id="KW-0418">Kinase</keyword>
<dbReference type="EMBL" id="BKCP01006848">
    <property type="protein sequence ID" value="GER44115.1"/>
    <property type="molecule type" value="Genomic_DNA"/>
</dbReference>
<gene>
    <name evidence="2" type="ORF">STAS_21002</name>
</gene>
<proteinExistence type="predicted"/>
<dbReference type="AlphaFoldDB" id="A0A5A7QFN9"/>
<organism evidence="2 3">
    <name type="scientific">Striga asiatica</name>
    <name type="common">Asiatic witchweed</name>
    <name type="synonym">Buchnera asiatica</name>
    <dbReference type="NCBI Taxonomy" id="4170"/>
    <lineage>
        <taxon>Eukaryota</taxon>
        <taxon>Viridiplantae</taxon>
        <taxon>Streptophyta</taxon>
        <taxon>Embryophyta</taxon>
        <taxon>Tracheophyta</taxon>
        <taxon>Spermatophyta</taxon>
        <taxon>Magnoliopsida</taxon>
        <taxon>eudicotyledons</taxon>
        <taxon>Gunneridae</taxon>
        <taxon>Pentapetalae</taxon>
        <taxon>asterids</taxon>
        <taxon>lamiids</taxon>
        <taxon>Lamiales</taxon>
        <taxon>Orobanchaceae</taxon>
        <taxon>Buchnereae</taxon>
        <taxon>Striga</taxon>
    </lineage>
</organism>
<keyword evidence="1" id="KW-0472">Membrane</keyword>
<dbReference type="Proteomes" id="UP000325081">
    <property type="component" value="Unassembled WGS sequence"/>
</dbReference>
<evidence type="ECO:0000256" key="1">
    <source>
        <dbReference type="SAM" id="Phobius"/>
    </source>
</evidence>
<keyword evidence="1" id="KW-1133">Transmembrane helix</keyword>
<sequence length="278" mass="31186">MVPPPSRQSHPQFVDRQAISGEGRRFEFGDLGMSYLQTSPLKISHIFNFLLFLLFFLLCLLQATPHRLFPKHFITFQNTKLLLTIPSQELNHLEHRGPSLGLTIGANKPDQNNPFHLFLRVLPLQSWIRQLIEFPLVDQRQGPFSYGPPKAWAHLLKGLAARGKLEQEDSKAINVTSLGGLAKHGVLGSKVAEGSFDLGGHVGCTFGYKPCKTEVRNLGLEARYLRNALTGPNSDFHPPGPVEMRLGRMLTVKMRHQAQISHVIIDDKTFLPFRTIAS</sequence>
<keyword evidence="3" id="KW-1185">Reference proteome</keyword>
<feature type="transmembrane region" description="Helical" evidence="1">
    <location>
        <begin position="43"/>
        <end position="61"/>
    </location>
</feature>
<dbReference type="GO" id="GO:0016301">
    <property type="term" value="F:kinase activity"/>
    <property type="evidence" value="ECO:0007669"/>
    <property type="project" value="UniProtKB-KW"/>
</dbReference>
<evidence type="ECO:0000313" key="2">
    <source>
        <dbReference type="EMBL" id="GER44115.1"/>
    </source>
</evidence>
<name>A0A5A7QFN9_STRAF</name>
<keyword evidence="1" id="KW-0812">Transmembrane</keyword>
<reference evidence="3" key="1">
    <citation type="journal article" date="2019" name="Curr. Biol.">
        <title>Genome Sequence of Striga asiatica Provides Insight into the Evolution of Plant Parasitism.</title>
        <authorList>
            <person name="Yoshida S."/>
            <person name="Kim S."/>
            <person name="Wafula E.K."/>
            <person name="Tanskanen J."/>
            <person name="Kim Y.M."/>
            <person name="Honaas L."/>
            <person name="Yang Z."/>
            <person name="Spallek T."/>
            <person name="Conn C.E."/>
            <person name="Ichihashi Y."/>
            <person name="Cheong K."/>
            <person name="Cui S."/>
            <person name="Der J.P."/>
            <person name="Gundlach H."/>
            <person name="Jiao Y."/>
            <person name="Hori C."/>
            <person name="Ishida J.K."/>
            <person name="Kasahara H."/>
            <person name="Kiba T."/>
            <person name="Kim M.S."/>
            <person name="Koo N."/>
            <person name="Laohavisit A."/>
            <person name="Lee Y.H."/>
            <person name="Lumba S."/>
            <person name="McCourt P."/>
            <person name="Mortimer J.C."/>
            <person name="Mutuku J.M."/>
            <person name="Nomura T."/>
            <person name="Sasaki-Sekimoto Y."/>
            <person name="Seto Y."/>
            <person name="Wang Y."/>
            <person name="Wakatake T."/>
            <person name="Sakakibara H."/>
            <person name="Demura T."/>
            <person name="Yamaguchi S."/>
            <person name="Yoneyama K."/>
            <person name="Manabe R.I."/>
            <person name="Nelson D.C."/>
            <person name="Schulman A.H."/>
            <person name="Timko M.P."/>
            <person name="dePamphilis C.W."/>
            <person name="Choi D."/>
            <person name="Shirasu K."/>
        </authorList>
    </citation>
    <scope>NUCLEOTIDE SEQUENCE [LARGE SCALE GENOMIC DNA]</scope>
    <source>
        <strain evidence="3">cv. UVA1</strain>
    </source>
</reference>
<comment type="caution">
    <text evidence="2">The sequence shown here is derived from an EMBL/GenBank/DDBJ whole genome shotgun (WGS) entry which is preliminary data.</text>
</comment>